<keyword evidence="2" id="KW-1185">Reference proteome</keyword>
<evidence type="ECO:0000313" key="2">
    <source>
        <dbReference type="Proteomes" id="UP000009049"/>
    </source>
</evidence>
<accession>A4CI50</accession>
<reference evidence="1 2" key="1">
    <citation type="journal article" date="2009" name="J. Bacteriol.">
        <title>Complete genome sequence of Robiginitalea biformata HTCC2501.</title>
        <authorList>
            <person name="Oh H.M."/>
            <person name="Giovannoni S.J."/>
            <person name="Lee K."/>
            <person name="Ferriera S."/>
            <person name="Johnson J."/>
            <person name="Cho J.C."/>
        </authorList>
    </citation>
    <scope>NUCLEOTIDE SEQUENCE [LARGE SCALE GENOMIC DNA]</scope>
    <source>
        <strain evidence="2">ATCC BAA-864 / HTCC2501 / KCTC 12146</strain>
    </source>
</reference>
<protein>
    <submittedName>
        <fullName evidence="1">Uncharacterized protein</fullName>
    </submittedName>
</protein>
<dbReference type="HOGENOM" id="CLU_3065757_0_0_10"/>
<dbReference type="KEGG" id="rbi:RB2501_06900"/>
<dbReference type="AlphaFoldDB" id="A4CI50"/>
<organism evidence="1 2">
    <name type="scientific">Robiginitalea biformata (strain ATCC BAA-864 / DSM 15991 / KCTC 12146 / HTCC2501)</name>
    <dbReference type="NCBI Taxonomy" id="313596"/>
    <lineage>
        <taxon>Bacteria</taxon>
        <taxon>Pseudomonadati</taxon>
        <taxon>Bacteroidota</taxon>
        <taxon>Flavobacteriia</taxon>
        <taxon>Flavobacteriales</taxon>
        <taxon>Flavobacteriaceae</taxon>
        <taxon>Robiginitalea</taxon>
    </lineage>
</organism>
<proteinExistence type="predicted"/>
<sequence length="53" mass="6291">MTKNDSYPLNIRDFKSNAIFMRDNKIGLSQIVPRVFNNWQHSTSLRIKQLKLL</sequence>
<dbReference type="Proteomes" id="UP000009049">
    <property type="component" value="Chromosome"/>
</dbReference>
<name>A4CI50_ROBBH</name>
<gene>
    <name evidence="1" type="ordered locus">RB2501_06900</name>
</gene>
<evidence type="ECO:0000313" key="1">
    <source>
        <dbReference type="EMBL" id="EAR16608.1"/>
    </source>
</evidence>
<dbReference type="EMBL" id="CP001712">
    <property type="protein sequence ID" value="EAR16608.1"/>
    <property type="molecule type" value="Genomic_DNA"/>
</dbReference>